<organism evidence="1 2">
    <name type="scientific">Oryza rufipogon</name>
    <name type="common">Brownbeard rice</name>
    <name type="synonym">Asian wild rice</name>
    <dbReference type="NCBI Taxonomy" id="4529"/>
    <lineage>
        <taxon>Eukaryota</taxon>
        <taxon>Viridiplantae</taxon>
        <taxon>Streptophyta</taxon>
        <taxon>Embryophyta</taxon>
        <taxon>Tracheophyta</taxon>
        <taxon>Spermatophyta</taxon>
        <taxon>Magnoliopsida</taxon>
        <taxon>Liliopsida</taxon>
        <taxon>Poales</taxon>
        <taxon>Poaceae</taxon>
        <taxon>BOP clade</taxon>
        <taxon>Oryzoideae</taxon>
        <taxon>Oryzeae</taxon>
        <taxon>Oryzinae</taxon>
        <taxon>Oryza</taxon>
    </lineage>
</organism>
<accession>A0A0E0PAP8</accession>
<evidence type="ECO:0000313" key="2">
    <source>
        <dbReference type="Proteomes" id="UP000008022"/>
    </source>
</evidence>
<sequence>MWGPRGSCANLAATSDKTRFKTTEGPPVTVGNEYAAASGSVADKYSVTRALALAGSPQALRRWAVACGHSRCKSK</sequence>
<dbReference type="AlphaFoldDB" id="A0A0E0PAP8"/>
<keyword evidence="2" id="KW-1185">Reference proteome</keyword>
<reference evidence="2" key="1">
    <citation type="submission" date="2013-06" db="EMBL/GenBank/DDBJ databases">
        <authorList>
            <person name="Zhao Q."/>
        </authorList>
    </citation>
    <scope>NUCLEOTIDE SEQUENCE</scope>
    <source>
        <strain evidence="2">cv. W1943</strain>
    </source>
</reference>
<name>A0A0E0PAP8_ORYRU</name>
<protein>
    <submittedName>
        <fullName evidence="1">Uncharacterized protein</fullName>
    </submittedName>
</protein>
<proteinExistence type="predicted"/>
<dbReference type="Gramene" id="ORUFI04G17920.1">
    <property type="protein sequence ID" value="ORUFI04G17920.1"/>
    <property type="gene ID" value="ORUFI04G17920"/>
</dbReference>
<dbReference type="EnsemblPlants" id="ORUFI04G17920.1">
    <property type="protein sequence ID" value="ORUFI04G17920.1"/>
    <property type="gene ID" value="ORUFI04G17920"/>
</dbReference>
<evidence type="ECO:0000313" key="1">
    <source>
        <dbReference type="EnsemblPlants" id="ORUFI04G17920.1"/>
    </source>
</evidence>
<dbReference type="HOGENOM" id="CLU_2675416_0_0_1"/>
<reference evidence="1" key="2">
    <citation type="submission" date="2015-06" db="UniProtKB">
        <authorList>
            <consortium name="EnsemblPlants"/>
        </authorList>
    </citation>
    <scope>IDENTIFICATION</scope>
</reference>
<dbReference type="Proteomes" id="UP000008022">
    <property type="component" value="Unassembled WGS sequence"/>
</dbReference>